<keyword evidence="3" id="KW-1185">Reference proteome</keyword>
<gene>
    <name evidence="2" type="ORF">ACFFGH_08560</name>
</gene>
<dbReference type="InterPro" id="IPR046494">
    <property type="entry name" value="DUF6587"/>
</dbReference>
<evidence type="ECO:0000256" key="1">
    <source>
        <dbReference type="SAM" id="Phobius"/>
    </source>
</evidence>
<reference evidence="2 3" key="1">
    <citation type="submission" date="2024-09" db="EMBL/GenBank/DDBJ databases">
        <authorList>
            <person name="Sun Q."/>
            <person name="Mori K."/>
        </authorList>
    </citation>
    <scope>NUCLEOTIDE SEQUENCE [LARGE SCALE GENOMIC DNA]</scope>
    <source>
        <strain evidence="2 3">KCTC 23076</strain>
    </source>
</reference>
<dbReference type="Proteomes" id="UP001589896">
    <property type="component" value="Unassembled WGS sequence"/>
</dbReference>
<protein>
    <submittedName>
        <fullName evidence="2">DUF6587 family protein</fullName>
    </submittedName>
</protein>
<keyword evidence="1" id="KW-0472">Membrane</keyword>
<dbReference type="RefSeq" id="WP_386666987.1">
    <property type="nucleotide sequence ID" value="NZ_JBHLTG010000001.1"/>
</dbReference>
<accession>A0ABV6RMV0</accession>
<keyword evidence="1" id="KW-0812">Transmembrane</keyword>
<proteinExistence type="predicted"/>
<dbReference type="EMBL" id="JBHLTG010000001">
    <property type="protein sequence ID" value="MFC0677889.1"/>
    <property type="molecule type" value="Genomic_DNA"/>
</dbReference>
<name>A0ABV6RMV0_9GAMM</name>
<dbReference type="Pfam" id="PF20228">
    <property type="entry name" value="DUF6587"/>
    <property type="match status" value="1"/>
</dbReference>
<evidence type="ECO:0000313" key="3">
    <source>
        <dbReference type="Proteomes" id="UP001589896"/>
    </source>
</evidence>
<keyword evidence="1" id="KW-1133">Transmembrane helix</keyword>
<feature type="transmembrane region" description="Helical" evidence="1">
    <location>
        <begin position="6"/>
        <end position="26"/>
    </location>
</feature>
<comment type="caution">
    <text evidence="2">The sequence shown here is derived from an EMBL/GenBank/DDBJ whole genome shotgun (WGS) entry which is preliminary data.</text>
</comment>
<sequence>MTIALGLAAQYVVIAIAVIASAGYLVQRQWPQAVRQARVAIAVGLLRAGRPALARWIAPPSSEVAAACGGCNGCGSAARR</sequence>
<organism evidence="2 3">
    <name type="scientific">Lysobacter korlensis</name>
    <dbReference type="NCBI Taxonomy" id="553636"/>
    <lineage>
        <taxon>Bacteria</taxon>
        <taxon>Pseudomonadati</taxon>
        <taxon>Pseudomonadota</taxon>
        <taxon>Gammaproteobacteria</taxon>
        <taxon>Lysobacterales</taxon>
        <taxon>Lysobacteraceae</taxon>
        <taxon>Lysobacter</taxon>
    </lineage>
</organism>
<evidence type="ECO:0000313" key="2">
    <source>
        <dbReference type="EMBL" id="MFC0677889.1"/>
    </source>
</evidence>